<comment type="caution">
    <text evidence="1">The sequence shown here is derived from an EMBL/GenBank/DDBJ whole genome shotgun (WGS) entry which is preliminary data.</text>
</comment>
<dbReference type="Proteomes" id="UP000018888">
    <property type="component" value="Unassembled WGS sequence"/>
</dbReference>
<accession>A0A2P4P816</accession>
<organism evidence="1 2">
    <name type="scientific">Rhizophagus irregularis (strain DAOM 181602 / DAOM 197198 / MUCL 43194)</name>
    <name type="common">Arbuscular mycorrhizal fungus</name>
    <name type="synonym">Glomus intraradices</name>
    <dbReference type="NCBI Taxonomy" id="747089"/>
    <lineage>
        <taxon>Eukaryota</taxon>
        <taxon>Fungi</taxon>
        <taxon>Fungi incertae sedis</taxon>
        <taxon>Mucoromycota</taxon>
        <taxon>Glomeromycotina</taxon>
        <taxon>Glomeromycetes</taxon>
        <taxon>Glomerales</taxon>
        <taxon>Glomeraceae</taxon>
        <taxon>Rhizophagus</taxon>
    </lineage>
</organism>
<proteinExistence type="predicted"/>
<reference evidence="1 2" key="2">
    <citation type="journal article" date="2018" name="New Phytol.">
        <title>High intraspecific genome diversity in the model arbuscular mycorrhizal symbiont Rhizophagus irregularis.</title>
        <authorList>
            <person name="Chen E.C.H."/>
            <person name="Morin E."/>
            <person name="Beaudet D."/>
            <person name="Noel J."/>
            <person name="Yildirir G."/>
            <person name="Ndikumana S."/>
            <person name="Charron P."/>
            <person name="St-Onge C."/>
            <person name="Giorgi J."/>
            <person name="Kruger M."/>
            <person name="Marton T."/>
            <person name="Ropars J."/>
            <person name="Grigoriev I.V."/>
            <person name="Hainaut M."/>
            <person name="Henrissat B."/>
            <person name="Roux C."/>
            <person name="Martin F."/>
            <person name="Corradi N."/>
        </authorList>
    </citation>
    <scope>NUCLEOTIDE SEQUENCE [LARGE SCALE GENOMIC DNA]</scope>
    <source>
        <strain evidence="1 2">DAOM 197198</strain>
    </source>
</reference>
<keyword evidence="2" id="KW-1185">Reference proteome</keyword>
<reference evidence="1 2" key="1">
    <citation type="journal article" date="2013" name="Proc. Natl. Acad. Sci. U.S.A.">
        <title>Genome of an arbuscular mycorrhizal fungus provides insight into the oldest plant symbiosis.</title>
        <authorList>
            <person name="Tisserant E."/>
            <person name="Malbreil M."/>
            <person name="Kuo A."/>
            <person name="Kohler A."/>
            <person name="Symeonidi A."/>
            <person name="Balestrini R."/>
            <person name="Charron P."/>
            <person name="Duensing N."/>
            <person name="Frei Dit Frey N."/>
            <person name="Gianinazzi-Pearson V."/>
            <person name="Gilbert L.B."/>
            <person name="Handa Y."/>
            <person name="Herr J.R."/>
            <person name="Hijri M."/>
            <person name="Koul R."/>
            <person name="Kawaguchi M."/>
            <person name="Krajinski F."/>
            <person name="Lammers P.J."/>
            <person name="Masclaux F.G."/>
            <person name="Murat C."/>
            <person name="Morin E."/>
            <person name="Ndikumana S."/>
            <person name="Pagni M."/>
            <person name="Petitpierre D."/>
            <person name="Requena N."/>
            <person name="Rosikiewicz P."/>
            <person name="Riley R."/>
            <person name="Saito K."/>
            <person name="San Clemente H."/>
            <person name="Shapiro H."/>
            <person name="van Tuinen D."/>
            <person name="Becard G."/>
            <person name="Bonfante P."/>
            <person name="Paszkowski U."/>
            <person name="Shachar-Hill Y.Y."/>
            <person name="Tuskan G.A."/>
            <person name="Young P.W."/>
            <person name="Sanders I.R."/>
            <person name="Henrissat B."/>
            <person name="Rensing S.A."/>
            <person name="Grigoriev I.V."/>
            <person name="Corradi N."/>
            <person name="Roux C."/>
            <person name="Martin F."/>
        </authorList>
    </citation>
    <scope>NUCLEOTIDE SEQUENCE [LARGE SCALE GENOMIC DNA]</scope>
    <source>
        <strain evidence="1 2">DAOM 197198</strain>
    </source>
</reference>
<gene>
    <name evidence="1" type="ORF">GLOIN_2v1486150</name>
</gene>
<dbReference type="AlphaFoldDB" id="A0A2P4P816"/>
<name>A0A2P4P816_RHIID</name>
<sequence length="151" mass="17431">MTGREVNELLKGSDAKSVVIPRNPKNYNLLKYAMKTKECHTLQIRGNYSKTFMLSSNFSCNGVGCDFFTMDELHLLAFQNNVIKGSERLSRQNVGSFECQNFNDGGREKEESIKSSDNCKFNTFNKKTIMKEKKTEMNKKYRKIYVVIDLL</sequence>
<evidence type="ECO:0000313" key="1">
    <source>
        <dbReference type="EMBL" id="POG61528.1"/>
    </source>
</evidence>
<protein>
    <submittedName>
        <fullName evidence="1">Uncharacterized protein</fullName>
    </submittedName>
</protein>
<evidence type="ECO:0000313" key="2">
    <source>
        <dbReference type="Proteomes" id="UP000018888"/>
    </source>
</evidence>
<dbReference type="EMBL" id="AUPC02000336">
    <property type="protein sequence ID" value="POG61528.1"/>
    <property type="molecule type" value="Genomic_DNA"/>
</dbReference>